<dbReference type="AlphaFoldDB" id="A0A173YP14"/>
<accession>A0A173YP14</accession>
<dbReference type="EMBL" id="CYZA01000004">
    <property type="protein sequence ID" value="CUN65343.1"/>
    <property type="molecule type" value="Genomic_DNA"/>
</dbReference>
<dbReference type="SUPFAM" id="SSF49265">
    <property type="entry name" value="Fibronectin type III"/>
    <property type="match status" value="1"/>
</dbReference>
<dbReference type="InterPro" id="IPR052557">
    <property type="entry name" value="CAP/Cytokinesis_protein"/>
</dbReference>
<dbReference type="Proteomes" id="UP000095447">
    <property type="component" value="Unassembled WGS sequence"/>
</dbReference>
<dbReference type="PANTHER" id="PTHR46333">
    <property type="entry name" value="CYTOKINESIS PROTEIN 3"/>
    <property type="match status" value="1"/>
</dbReference>
<dbReference type="InterPro" id="IPR003961">
    <property type="entry name" value="FN3_dom"/>
</dbReference>
<dbReference type="GO" id="GO:0005737">
    <property type="term" value="C:cytoplasm"/>
    <property type="evidence" value="ECO:0007669"/>
    <property type="project" value="TreeGrafter"/>
</dbReference>
<keyword evidence="2" id="KW-0645">Protease</keyword>
<name>A0A173YP14_9FIRM</name>
<feature type="domain" description="Transglutaminase-like" evidence="1">
    <location>
        <begin position="345"/>
        <end position="403"/>
    </location>
</feature>
<keyword evidence="2" id="KW-0378">Hydrolase</keyword>
<dbReference type="Pfam" id="PF01841">
    <property type="entry name" value="Transglut_core"/>
    <property type="match status" value="1"/>
</dbReference>
<dbReference type="GO" id="GO:0006508">
    <property type="term" value="P:proteolysis"/>
    <property type="evidence" value="ECO:0007669"/>
    <property type="project" value="UniProtKB-KW"/>
</dbReference>
<gene>
    <name evidence="2" type="ORF">ERS852395_00930</name>
</gene>
<dbReference type="SUPFAM" id="SSF54001">
    <property type="entry name" value="Cysteine proteinases"/>
    <property type="match status" value="1"/>
</dbReference>
<dbReference type="InterPro" id="IPR013783">
    <property type="entry name" value="Ig-like_fold"/>
</dbReference>
<dbReference type="PANTHER" id="PTHR46333:SF2">
    <property type="entry name" value="CYTOKINESIS PROTEIN 3"/>
    <property type="match status" value="1"/>
</dbReference>
<evidence type="ECO:0000313" key="3">
    <source>
        <dbReference type="Proteomes" id="UP000095447"/>
    </source>
</evidence>
<dbReference type="GO" id="GO:0008233">
    <property type="term" value="F:peptidase activity"/>
    <property type="evidence" value="ECO:0007669"/>
    <property type="project" value="UniProtKB-KW"/>
</dbReference>
<evidence type="ECO:0000259" key="1">
    <source>
        <dbReference type="SMART" id="SM00460"/>
    </source>
</evidence>
<dbReference type="Gene3D" id="3.10.620.30">
    <property type="match status" value="1"/>
</dbReference>
<dbReference type="InterPro" id="IPR036116">
    <property type="entry name" value="FN3_sf"/>
</dbReference>
<dbReference type="CDD" id="cd00063">
    <property type="entry name" value="FN3"/>
    <property type="match status" value="1"/>
</dbReference>
<protein>
    <submittedName>
        <fullName evidence="2">Uncharacterized protein involved in cytokinesis, contains TGc (Transglutaminase/protease-like) domain</fullName>
    </submittedName>
</protein>
<proteinExistence type="predicted"/>
<dbReference type="Gene3D" id="2.60.40.10">
    <property type="entry name" value="Immunoglobulins"/>
    <property type="match status" value="1"/>
</dbReference>
<reference evidence="2 3" key="1">
    <citation type="submission" date="2015-09" db="EMBL/GenBank/DDBJ databases">
        <authorList>
            <consortium name="Pathogen Informatics"/>
        </authorList>
    </citation>
    <scope>NUCLEOTIDE SEQUENCE [LARGE SCALE GENOMIC DNA]</scope>
    <source>
        <strain evidence="2 3">2789STDY5608838</strain>
    </source>
</reference>
<dbReference type="InterPro" id="IPR002931">
    <property type="entry name" value="Transglutaminase-like"/>
</dbReference>
<dbReference type="InterPro" id="IPR038765">
    <property type="entry name" value="Papain-like_cys_pep_sf"/>
</dbReference>
<dbReference type="SMART" id="SM00460">
    <property type="entry name" value="TGc"/>
    <property type="match status" value="1"/>
</dbReference>
<evidence type="ECO:0000313" key="2">
    <source>
        <dbReference type="EMBL" id="CUN65343.1"/>
    </source>
</evidence>
<dbReference type="RefSeq" id="WP_055052830.1">
    <property type="nucleotide sequence ID" value="NZ_CYZA01000004.1"/>
</dbReference>
<organism evidence="2 3">
    <name type="scientific">Blautia obeum</name>
    <dbReference type="NCBI Taxonomy" id="40520"/>
    <lineage>
        <taxon>Bacteria</taxon>
        <taxon>Bacillati</taxon>
        <taxon>Bacillota</taxon>
        <taxon>Clostridia</taxon>
        <taxon>Lachnospirales</taxon>
        <taxon>Lachnospiraceae</taxon>
        <taxon>Blautia</taxon>
    </lineage>
</organism>
<sequence>MKLEERKQNSFIQKSIFLLIIMTLWICLGTGFTVNAAQREDTKLLKIYDGKSIEASQIQFKAEVATPDSNRIDIYRSEKPVSQGGKLEKLDSFRVIGDFWEVLGDNLYMNYGDNFKVQCYSHDTCVEGNLTFVDTTAKAGHQYSYRLVYGDMVYDPDSGEYSVEIVSNIIDVKANLQTPELYKCYSTDNKTVNLSWSYIAQADGYRVYRYDNGKWSFLKNVKKRNVISTTDKNVRAGKTYQYRVLAYRVIKGKNIYSSKSKARKITLKTATVKGDYQYGSVYGPYLDAQHLAQVRSVVQSFKINYIRKGMSDYDRVLTAYNYLRSNCSYAYKGWQYNYANTAWGALVYGEAQCSGYARAMKALCDAIGVDCRYVHADSKASNPSHQWNQVRVGGKWYILDAQSGGFLLGSRTWKKKAGMSWDTKGLPTCSVTDYKK</sequence>